<dbReference type="Gene3D" id="3.40.50.10320">
    <property type="entry name" value="LmbE-like"/>
    <property type="match status" value="1"/>
</dbReference>
<comment type="caution">
    <text evidence="1">The sequence shown here is derived from an EMBL/GenBank/DDBJ whole genome shotgun (WGS) entry which is preliminary data.</text>
</comment>
<name>A0ABU1L4U2_9BURK</name>
<sequence>MLFVGWQPAAEPEPLGGGFVVVCHADPFGSSEQYSHRFAKVIPVSFRSCFRTRPAICEPSVPFVFKQVHHKMMQSRARLLVVSPHLDDAVLSCGLLLAANPSAIVCTVFTAPPPENMSTDWDRQSGFTDAFEAMQTRKQEDIRALQKLGAQPVHLSFCDAQYLLTPSPDDLTGALRRTLNEHSPENVFFPLGIFHSDHTLVSDACLALIDVMADTAFHGYEDVPYRQRQEAVLERIEELTKSGYALSPTTDMGAPVNAFSAHEQIKREAIAAYASQLRAFGPQGQSSLYSTEKYWRLQRASS</sequence>
<dbReference type="InterPro" id="IPR024078">
    <property type="entry name" value="LmbE-like_dom_sf"/>
</dbReference>
<dbReference type="EMBL" id="JAVDQN010000004">
    <property type="protein sequence ID" value="MDR6378157.1"/>
    <property type="molecule type" value="Genomic_DNA"/>
</dbReference>
<evidence type="ECO:0000313" key="1">
    <source>
        <dbReference type="EMBL" id="MDR6378157.1"/>
    </source>
</evidence>
<proteinExistence type="predicted"/>
<reference evidence="1 2" key="1">
    <citation type="submission" date="2023-07" db="EMBL/GenBank/DDBJ databases">
        <title>Sorghum-associated microbial communities from plants grown in Nebraska, USA.</title>
        <authorList>
            <person name="Schachtman D."/>
        </authorList>
    </citation>
    <scope>NUCLEOTIDE SEQUENCE [LARGE SCALE GENOMIC DNA]</scope>
    <source>
        <strain evidence="1 2">DS1039</strain>
    </source>
</reference>
<gene>
    <name evidence="1" type="ORF">J2776_004877</name>
</gene>
<dbReference type="Pfam" id="PF02585">
    <property type="entry name" value="PIG-L"/>
    <property type="match status" value="1"/>
</dbReference>
<dbReference type="SUPFAM" id="SSF102588">
    <property type="entry name" value="LmbE-like"/>
    <property type="match status" value="1"/>
</dbReference>
<dbReference type="InterPro" id="IPR003737">
    <property type="entry name" value="GlcNAc_PI_deacetylase-related"/>
</dbReference>
<organism evidence="1 2">
    <name type="scientific">Paraburkholderia caledonica</name>
    <dbReference type="NCBI Taxonomy" id="134536"/>
    <lineage>
        <taxon>Bacteria</taxon>
        <taxon>Pseudomonadati</taxon>
        <taxon>Pseudomonadota</taxon>
        <taxon>Betaproteobacteria</taxon>
        <taxon>Burkholderiales</taxon>
        <taxon>Burkholderiaceae</taxon>
        <taxon>Paraburkholderia</taxon>
    </lineage>
</organism>
<evidence type="ECO:0000313" key="2">
    <source>
        <dbReference type="Proteomes" id="UP001185254"/>
    </source>
</evidence>
<keyword evidence="2" id="KW-1185">Reference proteome</keyword>
<dbReference type="Proteomes" id="UP001185254">
    <property type="component" value="Unassembled WGS sequence"/>
</dbReference>
<protein>
    <submittedName>
        <fullName evidence="1">LmbE family N-acetylglucosaminyl deacetylase</fullName>
    </submittedName>
</protein>
<dbReference type="RefSeq" id="WP_310069321.1">
    <property type="nucleotide sequence ID" value="NZ_JAVDQN010000004.1"/>
</dbReference>
<accession>A0ABU1L4U2</accession>